<keyword evidence="1" id="KW-0812">Transmembrane</keyword>
<keyword evidence="1" id="KW-0472">Membrane</keyword>
<name>A0A2A4JTB6_HELVI</name>
<evidence type="ECO:0000256" key="1">
    <source>
        <dbReference type="SAM" id="Phobius"/>
    </source>
</evidence>
<gene>
    <name evidence="2" type="ORF">B5V51_12534</name>
</gene>
<comment type="caution">
    <text evidence="2">The sequence shown here is derived from an EMBL/GenBank/DDBJ whole genome shotgun (WGS) entry which is preliminary data.</text>
</comment>
<evidence type="ECO:0008006" key="3">
    <source>
        <dbReference type="Google" id="ProtNLM"/>
    </source>
</evidence>
<dbReference type="EMBL" id="NWSH01000664">
    <property type="protein sequence ID" value="PCG74938.1"/>
    <property type="molecule type" value="Genomic_DNA"/>
</dbReference>
<dbReference type="AlphaFoldDB" id="A0A2A4JTB6"/>
<sequence length="98" mass="11391">MFIEIIQTYAILFCPAIITEMVIHEYVQIKKILTSQLIKTSDESLRFELQTALQYLNLRPFKYTLCRVMPLDINLLFTTASICVTYVIVALQLTHFSV</sequence>
<proteinExistence type="predicted"/>
<feature type="transmembrane region" description="Helical" evidence="1">
    <location>
        <begin position="73"/>
        <end position="93"/>
    </location>
</feature>
<feature type="transmembrane region" description="Helical" evidence="1">
    <location>
        <begin position="6"/>
        <end position="23"/>
    </location>
</feature>
<evidence type="ECO:0000313" key="2">
    <source>
        <dbReference type="EMBL" id="PCG74938.1"/>
    </source>
</evidence>
<reference evidence="2" key="1">
    <citation type="submission" date="2017-09" db="EMBL/GenBank/DDBJ databases">
        <title>Contemporary evolution of a Lepidopteran species, Heliothis virescens, in response to modern agricultural practices.</title>
        <authorList>
            <person name="Fritz M.L."/>
            <person name="Deyonke A.M."/>
            <person name="Papanicolaou A."/>
            <person name="Micinski S."/>
            <person name="Westbrook J."/>
            <person name="Gould F."/>
        </authorList>
    </citation>
    <scope>NUCLEOTIDE SEQUENCE [LARGE SCALE GENOMIC DNA]</scope>
    <source>
        <strain evidence="2">HvINT-</strain>
        <tissue evidence="2">Whole body</tissue>
    </source>
</reference>
<organism evidence="2">
    <name type="scientific">Heliothis virescens</name>
    <name type="common">Tobacco budworm moth</name>
    <dbReference type="NCBI Taxonomy" id="7102"/>
    <lineage>
        <taxon>Eukaryota</taxon>
        <taxon>Metazoa</taxon>
        <taxon>Ecdysozoa</taxon>
        <taxon>Arthropoda</taxon>
        <taxon>Hexapoda</taxon>
        <taxon>Insecta</taxon>
        <taxon>Pterygota</taxon>
        <taxon>Neoptera</taxon>
        <taxon>Endopterygota</taxon>
        <taxon>Lepidoptera</taxon>
        <taxon>Glossata</taxon>
        <taxon>Ditrysia</taxon>
        <taxon>Noctuoidea</taxon>
        <taxon>Noctuidae</taxon>
        <taxon>Heliothinae</taxon>
        <taxon>Heliothis</taxon>
    </lineage>
</organism>
<keyword evidence="1" id="KW-1133">Transmembrane helix</keyword>
<accession>A0A2A4JTB6</accession>
<protein>
    <recommendedName>
        <fullName evidence="3">Gustatory receptor</fullName>
    </recommendedName>
</protein>